<dbReference type="Gene3D" id="1.25.40.10">
    <property type="entry name" value="Tetratricopeptide repeat domain"/>
    <property type="match status" value="1"/>
</dbReference>
<dbReference type="CDD" id="cd00093">
    <property type="entry name" value="HTH_XRE"/>
    <property type="match status" value="1"/>
</dbReference>
<dbReference type="PROSITE" id="PS50943">
    <property type="entry name" value="HTH_CROC1"/>
    <property type="match status" value="1"/>
</dbReference>
<evidence type="ECO:0000259" key="1">
    <source>
        <dbReference type="PROSITE" id="PS50943"/>
    </source>
</evidence>
<dbReference type="SUPFAM" id="SSF48452">
    <property type="entry name" value="TPR-like"/>
    <property type="match status" value="1"/>
</dbReference>
<keyword evidence="3" id="KW-1185">Reference proteome</keyword>
<dbReference type="Gene3D" id="1.10.260.40">
    <property type="entry name" value="lambda repressor-like DNA-binding domains"/>
    <property type="match status" value="1"/>
</dbReference>
<feature type="domain" description="HTH cro/C1-type" evidence="1">
    <location>
        <begin position="30"/>
        <end position="76"/>
    </location>
</feature>
<sequence length="429" mass="46774">MPRVSEPVDPSLSGWHLLGAAVRHWREDVRHLSQREVAKAAYVDDGDLSKWERGLARPHADVVTRLDAALGAGQQLVALHGTVVELDRLRTVAMNRPAEEEVATERRRLLQLAAAGIGVLGVCGEPVRRLLDQSVGGDFRSLEEWDLACADHLYALRTRPPAQVAADLLVDLLAVRRQLETASPADAVELQRFTAALSSVHANALTRLGEHGGALRWWRTARQTADASGDLRLRLLVRGEEAGHGLYGQRDPETVLRLLDSAERIASGPSVDLLTTRAKALTMLGRHDEARQTVNALAVLAGAGVVPDSFGFWKPDQIHFAESWVYAGAGVESAADRAREDVLGLARTYQYGANVRLHEALCTVVQGGVDEGMRLAARVIDPLPSPYRSHHIIETGRMVLRAVPYDQRDRPAVGEFRELLALGSAGRNA</sequence>
<dbReference type="AlphaFoldDB" id="A0A8J3W1I6"/>
<evidence type="ECO:0000313" key="3">
    <source>
        <dbReference type="Proteomes" id="UP000610966"/>
    </source>
</evidence>
<organism evidence="2 3">
    <name type="scientific">Sphaerimonospora thailandensis</name>
    <dbReference type="NCBI Taxonomy" id="795644"/>
    <lineage>
        <taxon>Bacteria</taxon>
        <taxon>Bacillati</taxon>
        <taxon>Actinomycetota</taxon>
        <taxon>Actinomycetes</taxon>
        <taxon>Streptosporangiales</taxon>
        <taxon>Streptosporangiaceae</taxon>
        <taxon>Sphaerimonospora</taxon>
    </lineage>
</organism>
<dbReference type="InterPro" id="IPR001387">
    <property type="entry name" value="Cro/C1-type_HTH"/>
</dbReference>
<dbReference type="SUPFAM" id="SSF47413">
    <property type="entry name" value="lambda repressor-like DNA-binding domains"/>
    <property type="match status" value="1"/>
</dbReference>
<gene>
    <name evidence="2" type="ORF">Mth01_56070</name>
</gene>
<comment type="caution">
    <text evidence="2">The sequence shown here is derived from an EMBL/GenBank/DDBJ whole genome shotgun (WGS) entry which is preliminary data.</text>
</comment>
<protein>
    <recommendedName>
        <fullName evidence="1">HTH cro/C1-type domain-containing protein</fullName>
    </recommendedName>
</protein>
<dbReference type="EMBL" id="BOOG01000085">
    <property type="protein sequence ID" value="GIH73354.1"/>
    <property type="molecule type" value="Genomic_DNA"/>
</dbReference>
<name>A0A8J3W1I6_9ACTN</name>
<accession>A0A8J3W1I6</accession>
<proteinExistence type="predicted"/>
<reference evidence="2" key="1">
    <citation type="submission" date="2021-01" db="EMBL/GenBank/DDBJ databases">
        <title>Whole genome shotgun sequence of Sphaerimonospora thailandensis NBRC 107569.</title>
        <authorList>
            <person name="Komaki H."/>
            <person name="Tamura T."/>
        </authorList>
    </citation>
    <scope>NUCLEOTIDE SEQUENCE</scope>
    <source>
        <strain evidence="2">NBRC 107569</strain>
    </source>
</reference>
<evidence type="ECO:0000313" key="2">
    <source>
        <dbReference type="EMBL" id="GIH73354.1"/>
    </source>
</evidence>
<dbReference type="Pfam" id="PF13560">
    <property type="entry name" value="HTH_31"/>
    <property type="match status" value="1"/>
</dbReference>
<dbReference type="RefSeq" id="WP_204018986.1">
    <property type="nucleotide sequence ID" value="NZ_BOOG01000085.1"/>
</dbReference>
<dbReference type="InterPro" id="IPR010982">
    <property type="entry name" value="Lambda_DNA-bd_dom_sf"/>
</dbReference>
<dbReference type="InterPro" id="IPR011990">
    <property type="entry name" value="TPR-like_helical_dom_sf"/>
</dbReference>
<dbReference type="Proteomes" id="UP000610966">
    <property type="component" value="Unassembled WGS sequence"/>
</dbReference>
<dbReference type="GO" id="GO:0003677">
    <property type="term" value="F:DNA binding"/>
    <property type="evidence" value="ECO:0007669"/>
    <property type="project" value="InterPro"/>
</dbReference>